<evidence type="ECO:0000313" key="2">
    <source>
        <dbReference type="EMBL" id="GMI49103.1"/>
    </source>
</evidence>
<dbReference type="Proteomes" id="UP001165065">
    <property type="component" value="Unassembled WGS sequence"/>
</dbReference>
<name>A0A9W7GQU8_9STRA</name>
<reference evidence="3" key="1">
    <citation type="journal article" date="2023" name="Commun. Biol.">
        <title>Genome analysis of Parmales, the sister group of diatoms, reveals the evolutionary specialization of diatoms from phago-mixotrophs to photoautotrophs.</title>
        <authorList>
            <person name="Ban H."/>
            <person name="Sato S."/>
            <person name="Yoshikawa S."/>
            <person name="Yamada K."/>
            <person name="Nakamura Y."/>
            <person name="Ichinomiya M."/>
            <person name="Sato N."/>
            <person name="Blanc-Mathieu R."/>
            <person name="Endo H."/>
            <person name="Kuwata A."/>
            <person name="Ogata H."/>
        </authorList>
    </citation>
    <scope>NUCLEOTIDE SEQUENCE [LARGE SCALE GENOMIC DNA]</scope>
</reference>
<dbReference type="OrthoDB" id="198153at2759"/>
<gene>
    <name evidence="2" type="ORF">TrCOL_g7431</name>
</gene>
<feature type="region of interest" description="Disordered" evidence="1">
    <location>
        <begin position="96"/>
        <end position="119"/>
    </location>
</feature>
<protein>
    <submittedName>
        <fullName evidence="2">Uncharacterized protein</fullName>
    </submittedName>
</protein>
<evidence type="ECO:0000313" key="3">
    <source>
        <dbReference type="Proteomes" id="UP001165065"/>
    </source>
</evidence>
<dbReference type="AlphaFoldDB" id="A0A9W7GQU8"/>
<organism evidence="2 3">
    <name type="scientific">Triparma columacea</name>
    <dbReference type="NCBI Taxonomy" id="722753"/>
    <lineage>
        <taxon>Eukaryota</taxon>
        <taxon>Sar</taxon>
        <taxon>Stramenopiles</taxon>
        <taxon>Ochrophyta</taxon>
        <taxon>Bolidophyceae</taxon>
        <taxon>Parmales</taxon>
        <taxon>Triparmaceae</taxon>
        <taxon>Triparma</taxon>
    </lineage>
</organism>
<dbReference type="EMBL" id="BRYA01000462">
    <property type="protein sequence ID" value="GMI49103.1"/>
    <property type="molecule type" value="Genomic_DNA"/>
</dbReference>
<sequence length="282" mass="32269">MPANSHRLNRPPTDFKDTFGQPLDSHYAKAFTERDSRVIDERGLEAGQEMEGHGQTKEKYATFKDWLAHSRKLEPKLDEKKIKRFEDKKLEKSFFDTGGFEDDDSEEEGDPDLLGTKMPVRRFRGDPARKRFPQGPAARTKFIPGYSGHYQGRICKEDVREAVGASEEESCRRQDLSVNLASTMKVGYDFSVAAPTRWGMSSSQSAMAEAIVKSRRPKFTLTERTFRRNESDFIKHGCLRMKNERIAKESVLRIKKEKNLFEKARSVKGNRGGGDKGKRKPK</sequence>
<feature type="region of interest" description="Disordered" evidence="1">
    <location>
        <begin position="1"/>
        <end position="22"/>
    </location>
</feature>
<feature type="compositionally biased region" description="Acidic residues" evidence="1">
    <location>
        <begin position="99"/>
        <end position="111"/>
    </location>
</feature>
<accession>A0A9W7GQU8</accession>
<feature type="region of interest" description="Disordered" evidence="1">
    <location>
        <begin position="262"/>
        <end position="282"/>
    </location>
</feature>
<evidence type="ECO:0000256" key="1">
    <source>
        <dbReference type="SAM" id="MobiDB-lite"/>
    </source>
</evidence>
<comment type="caution">
    <text evidence="2">The sequence shown here is derived from an EMBL/GenBank/DDBJ whole genome shotgun (WGS) entry which is preliminary data.</text>
</comment>
<proteinExistence type="predicted"/>
<keyword evidence="3" id="KW-1185">Reference proteome</keyword>